<dbReference type="KEGG" id="mphi:EG856_00600"/>
<dbReference type="RefSeq" id="WP_130429210.1">
    <property type="nucleotide sequence ID" value="NZ_CP034841.1"/>
</dbReference>
<name>A0A4V0ZAE6_9BACT</name>
<organism evidence="1 2">
    <name type="scientific">Mycoplasmopsis phocirhinis</name>
    <dbReference type="NCBI Taxonomy" id="142650"/>
    <lineage>
        <taxon>Bacteria</taxon>
        <taxon>Bacillati</taxon>
        <taxon>Mycoplasmatota</taxon>
        <taxon>Mycoplasmoidales</taxon>
        <taxon>Metamycoplasmataceae</taxon>
        <taxon>Mycoplasmopsis</taxon>
    </lineage>
</organism>
<dbReference type="AlphaFoldDB" id="A0A4V0ZAE6"/>
<dbReference type="EMBL" id="CP034841">
    <property type="protein sequence ID" value="QBF34432.1"/>
    <property type="molecule type" value="Genomic_DNA"/>
</dbReference>
<keyword evidence="2" id="KW-1185">Reference proteome</keyword>
<evidence type="ECO:0000313" key="1">
    <source>
        <dbReference type="EMBL" id="QBF34432.1"/>
    </source>
</evidence>
<proteinExistence type="predicted"/>
<dbReference type="Proteomes" id="UP000289326">
    <property type="component" value="Chromosome"/>
</dbReference>
<sequence length="74" mass="8952">MEKTIKAFIPFYSTEQFFYLKTIRDVTWSVKHKELIRIFNYCYNRANSAIGFLFFPTHKIKNAPEQISQTQRKK</sequence>
<protein>
    <submittedName>
        <fullName evidence="1">Uncharacterized protein</fullName>
    </submittedName>
</protein>
<evidence type="ECO:0000313" key="2">
    <source>
        <dbReference type="Proteomes" id="UP000289326"/>
    </source>
</evidence>
<gene>
    <name evidence="1" type="ORF">EG856_00600</name>
</gene>
<reference evidence="1 2" key="1">
    <citation type="submission" date="2019-01" db="EMBL/GenBank/DDBJ databases">
        <title>Complete sequence and annotation of the Mycoplasma phocirhinis strain 852T genome.</title>
        <authorList>
            <person name="Frasca S.Jr."/>
            <person name="Kutish G.F."/>
            <person name="Castellanos Gell J."/>
            <person name="Michaels D.L."/>
            <person name="Brown D.R."/>
        </authorList>
    </citation>
    <scope>NUCLEOTIDE SEQUENCE [LARGE SCALE GENOMIC DNA]</scope>
    <source>
        <strain evidence="1 2">852</strain>
    </source>
</reference>
<accession>A0A4V0ZAE6</accession>